<sequence>MEHVEVVGRRDSQLTGEQVGRLRRILAEHVRAAEVYGDEYGSFFTCPHGVIGFAGVVLTAPEVGVVNPVCYAEFISKGETPLLGGVDYLIDELLGTSRWIGCATGVKGYGGC</sequence>
<keyword evidence="2" id="KW-1185">Reference proteome</keyword>
<gene>
    <name evidence="1" type="ORF">FJV41_30900</name>
</gene>
<name>A0A540WSU5_9BACT</name>
<accession>A0A540WSU5</accession>
<dbReference type="OrthoDB" id="7172369at2"/>
<evidence type="ECO:0000313" key="2">
    <source>
        <dbReference type="Proteomes" id="UP000315369"/>
    </source>
</evidence>
<evidence type="ECO:0000313" key="1">
    <source>
        <dbReference type="EMBL" id="TQF12096.1"/>
    </source>
</evidence>
<organism evidence="1 2">
    <name type="scientific">Myxococcus llanfairpwllgwyngyllgogerychwyrndrobwllllantysiliogogogochensis</name>
    <dbReference type="NCBI Taxonomy" id="2590453"/>
    <lineage>
        <taxon>Bacteria</taxon>
        <taxon>Pseudomonadati</taxon>
        <taxon>Myxococcota</taxon>
        <taxon>Myxococcia</taxon>
        <taxon>Myxococcales</taxon>
        <taxon>Cystobacterineae</taxon>
        <taxon>Myxococcaceae</taxon>
        <taxon>Myxococcus</taxon>
    </lineage>
</organism>
<dbReference type="EMBL" id="VIFM01000155">
    <property type="protein sequence ID" value="TQF12096.1"/>
    <property type="molecule type" value="Genomic_DNA"/>
</dbReference>
<dbReference type="Proteomes" id="UP000315369">
    <property type="component" value="Unassembled WGS sequence"/>
</dbReference>
<reference evidence="1 2" key="1">
    <citation type="submission" date="2019-06" db="EMBL/GenBank/DDBJ databases">
        <authorList>
            <person name="Livingstone P."/>
            <person name="Whitworth D."/>
        </authorList>
    </citation>
    <scope>NUCLEOTIDE SEQUENCE [LARGE SCALE GENOMIC DNA]</scope>
    <source>
        <strain evidence="1 2">AM401</strain>
    </source>
</reference>
<dbReference type="AlphaFoldDB" id="A0A540WSU5"/>
<proteinExistence type="predicted"/>
<protein>
    <submittedName>
        <fullName evidence="1">Uncharacterized protein</fullName>
    </submittedName>
</protein>
<comment type="caution">
    <text evidence="1">The sequence shown here is derived from an EMBL/GenBank/DDBJ whole genome shotgun (WGS) entry which is preliminary data.</text>
</comment>